<dbReference type="NCBIfam" id="TIGR04183">
    <property type="entry name" value="Por_Secre_tail"/>
    <property type="match status" value="1"/>
</dbReference>
<evidence type="ECO:0000259" key="3">
    <source>
        <dbReference type="Pfam" id="PF18962"/>
    </source>
</evidence>
<comment type="caution">
    <text evidence="4">The sequence shown here is derived from an EMBL/GenBank/DDBJ whole genome shotgun (WGS) entry which is preliminary data.</text>
</comment>
<dbReference type="InterPro" id="IPR026444">
    <property type="entry name" value="Secre_tail"/>
</dbReference>
<keyword evidence="5" id="KW-1185">Reference proteome</keyword>
<name>A0ABX5PU27_9FLAO</name>
<dbReference type="InterPro" id="IPR052025">
    <property type="entry name" value="Xyloglucanase_GH74"/>
</dbReference>
<organism evidence="4 5">
    <name type="scientific">Nonlabens dokdonensis</name>
    <dbReference type="NCBI Taxonomy" id="328515"/>
    <lineage>
        <taxon>Bacteria</taxon>
        <taxon>Pseudomonadati</taxon>
        <taxon>Bacteroidota</taxon>
        <taxon>Flavobacteriia</taxon>
        <taxon>Flavobacteriales</taxon>
        <taxon>Flavobacteriaceae</taxon>
        <taxon>Nonlabens</taxon>
    </lineage>
</organism>
<dbReference type="SUPFAM" id="SSF50939">
    <property type="entry name" value="Sialidases"/>
    <property type="match status" value="2"/>
</dbReference>
<reference evidence="4 5" key="1">
    <citation type="submission" date="2018-06" db="EMBL/GenBank/DDBJ databases">
        <title>Genomic Encyclopedia of Archaeal and Bacterial Type Strains, Phase II (KMG-II): from individual species to whole genera.</title>
        <authorList>
            <person name="Goeker M."/>
        </authorList>
    </citation>
    <scope>NUCLEOTIDE SEQUENCE [LARGE SCALE GENOMIC DNA]</scope>
    <source>
        <strain evidence="4 5">DSM 17205</strain>
    </source>
</reference>
<dbReference type="EMBL" id="QKZR01000008">
    <property type="protein sequence ID" value="PZX36812.1"/>
    <property type="molecule type" value="Genomic_DNA"/>
</dbReference>
<evidence type="ECO:0000313" key="5">
    <source>
        <dbReference type="Proteomes" id="UP000248584"/>
    </source>
</evidence>
<keyword evidence="1" id="KW-0732">Signal</keyword>
<dbReference type="Proteomes" id="UP000248584">
    <property type="component" value="Unassembled WGS sequence"/>
</dbReference>
<dbReference type="RefSeq" id="WP_015362401.1">
    <property type="nucleotide sequence ID" value="NZ_QKZR01000008.1"/>
</dbReference>
<sequence>MKKRFVYAGLALITAAIAGCNEISREKELSTKEAREMHQAFVENSPFKETKNLSRKERKELSLPPNSYNERMWELTMNPRLGFPTPYEVALIDTNILKSAPGSSTRPWEERGPSNVGGRTRVVFYDPNDVGANNGDGIDYNRVFAGGVSGGLWVNNDVTDNNSSWNIIPGLASNLNVSAYAIDPNDSMTFYIGTGEQYAAGAAVGNGLYKTTDGGNTWTAVPITPAGAGTLNTPSDLFTAGIFFINDVIVWDNNGNSEVYVGIGSTNYATPNFNISNPNNILGAQNAGLYRSSDNGANWSRIENPSMEYSFGGQTFYIAPNDFEISADNNLYMGSITVPGTSFGGGRLYKSTDGLNWNLQSTIPGADRVEIACSATNPNLFYVAAQVFNQGDLFVSNDALLTTTAINEPDDADSSIPPNDFTRGQAFYDLVIEVDPTNDQIIYAGGIDTFRSTDGGTNWDQISKWIDAFGLEFINAPFVHADIHALTFHPTNTNQGLIGSDGGVSWASSFSNANISSNAISTRINGYNVTQFYYGSIASNIGRGDDIVGGTQDNGTQAINNAIAGSNDFTPVLGGDGGHTEIDDIDGYAVITSQYNNHRVVGYPQYDFRYCASTINCSDNPPNADGDFINVAELDRNLDVLYSNSRNFNGTNAIEVCELFASAAICDNISNNLISGNRPTAYKVSPYTTTSTTLLVGTEFSTVLIVTNANTSNPIFLNISDPNFLGSVSDVEFGLSEQEIYVTMHNYGVENIWYTNDGGITWSPKEGNLPDIPIKAILPNPLLPGEVIIGTELGVFATSDFNSANPTWQPLRNGMTNVRVVDLDLRTADNTILATTHGRGMFTGTFDTLSISEFELENLNIQIYPTVSNGNITISSTTEIAETEIKVFNLSGQQVFDTIKDIGSQETSLELPLKSGFYLIQLSSKGKLHTEKIIIK</sequence>
<dbReference type="Pfam" id="PF18962">
    <property type="entry name" value="Por_Secre_tail"/>
    <property type="match status" value="1"/>
</dbReference>
<accession>A0ABX5PU27</accession>
<evidence type="ECO:0000256" key="1">
    <source>
        <dbReference type="ARBA" id="ARBA00022729"/>
    </source>
</evidence>
<feature type="domain" description="Secretion system C-terminal sorting" evidence="3">
    <location>
        <begin position="863"/>
        <end position="935"/>
    </location>
</feature>
<dbReference type="PANTHER" id="PTHR43739:SF5">
    <property type="entry name" value="EXO-ALPHA-SIALIDASE"/>
    <property type="match status" value="1"/>
</dbReference>
<feature type="region of interest" description="Disordered" evidence="2">
    <location>
        <begin position="42"/>
        <end position="61"/>
    </location>
</feature>
<evidence type="ECO:0000313" key="4">
    <source>
        <dbReference type="EMBL" id="PZX36812.1"/>
    </source>
</evidence>
<dbReference type="PANTHER" id="PTHR43739">
    <property type="entry name" value="XYLOGLUCANASE (EUROFUNG)"/>
    <property type="match status" value="1"/>
</dbReference>
<dbReference type="InterPro" id="IPR015943">
    <property type="entry name" value="WD40/YVTN_repeat-like_dom_sf"/>
</dbReference>
<dbReference type="Gene3D" id="2.130.10.10">
    <property type="entry name" value="YVTN repeat-like/Quinoprotein amine dehydrogenase"/>
    <property type="match status" value="4"/>
</dbReference>
<dbReference type="InterPro" id="IPR036278">
    <property type="entry name" value="Sialidase_sf"/>
</dbReference>
<feature type="compositionally biased region" description="Basic and acidic residues" evidence="2">
    <location>
        <begin position="46"/>
        <end position="61"/>
    </location>
</feature>
<dbReference type="PROSITE" id="PS51257">
    <property type="entry name" value="PROKAR_LIPOPROTEIN"/>
    <property type="match status" value="1"/>
</dbReference>
<protein>
    <submittedName>
        <fullName evidence="4">Secreted protein (Por secretion system target)</fullName>
    </submittedName>
</protein>
<proteinExistence type="predicted"/>
<gene>
    <name evidence="4" type="ORF">LX97_03275</name>
</gene>
<evidence type="ECO:0000256" key="2">
    <source>
        <dbReference type="SAM" id="MobiDB-lite"/>
    </source>
</evidence>